<organism evidence="2">
    <name type="scientific">Tomelloso virus</name>
    <dbReference type="NCBI Taxonomy" id="2053981"/>
    <lineage>
        <taxon>Viruses</taxon>
        <taxon>Viruses incertae sedis</taxon>
        <taxon>Naldaviricetes</taxon>
        <taxon>Lefavirales</taxon>
        <taxon>Nudiviridae</taxon>
        <taxon>Alphanudivirus</taxon>
        <taxon>Alphanudivirus alterdromelanogasteris</taxon>
    </lineage>
</organism>
<dbReference type="GO" id="GO:0016787">
    <property type="term" value="F:hydrolase activity"/>
    <property type="evidence" value="ECO:0007669"/>
    <property type="project" value="InterPro"/>
</dbReference>
<evidence type="ECO:0000259" key="1">
    <source>
        <dbReference type="PROSITE" id="PS51462"/>
    </source>
</evidence>
<evidence type="ECO:0000313" key="3">
    <source>
        <dbReference type="Proteomes" id="UP000289333"/>
    </source>
</evidence>
<dbReference type="InterPro" id="IPR000086">
    <property type="entry name" value="NUDIX_hydrolase_dom"/>
</dbReference>
<dbReference type="GO" id="GO:0030145">
    <property type="term" value="F:manganese ion binding"/>
    <property type="evidence" value="ECO:0007669"/>
    <property type="project" value="InterPro"/>
</dbReference>
<sequence length="240" mass="28586">MEQIHVPCSVLEEIARKNQLYSYNYGENNNKLMSSMQKGYWQCIDNYNHYNNLKFKSFSYQMFKHLPNLKRHTRFGVFCKTFKRYIEYTRVLPTSGAIIISNNKILLVQALKSNRWSFPKGKIEDCDLDQMSCACREVYEETSLDIRKYINADDYCELVKDSQIQRLYFIRDAIPLEELQLTRLEPKTCGEIRKIEWVDIRVIIANQHSPEYVIIQPFINVLAQRINILDDDFDYYSNIL</sequence>
<protein>
    <submittedName>
        <fullName evidence="2">mRNA decapping enzyme 2-like protein</fullName>
    </submittedName>
</protein>
<dbReference type="PANTHER" id="PTHR23114">
    <property type="entry name" value="M7GPPPN-MRNA HYDROLASE"/>
    <property type="match status" value="1"/>
</dbReference>
<dbReference type="OrthoDB" id="17890at10239"/>
<proteinExistence type="predicted"/>
<dbReference type="GeneID" id="41701439"/>
<dbReference type="PANTHER" id="PTHR23114:SF17">
    <property type="entry name" value="M7GPPPN-MRNA HYDROLASE"/>
    <property type="match status" value="1"/>
</dbReference>
<dbReference type="RefSeq" id="YP_009553442.1">
    <property type="nucleotide sequence ID" value="NC_040789.1"/>
</dbReference>
<dbReference type="Gene3D" id="3.90.79.10">
    <property type="entry name" value="Nucleoside Triphosphate Pyrophosphohydrolase"/>
    <property type="match status" value="1"/>
</dbReference>
<name>A0A2H4T2T2_9VIRU</name>
<dbReference type="GO" id="GO:0003723">
    <property type="term" value="F:RNA binding"/>
    <property type="evidence" value="ECO:0007669"/>
    <property type="project" value="InterPro"/>
</dbReference>
<dbReference type="Proteomes" id="UP000289333">
    <property type="component" value="Segment"/>
</dbReference>
<dbReference type="InterPro" id="IPR015797">
    <property type="entry name" value="NUDIX_hydrolase-like_dom_sf"/>
</dbReference>
<dbReference type="Gene3D" id="1.10.10.1050">
    <property type="entry name" value="Dcp2, box A domain"/>
    <property type="match status" value="1"/>
</dbReference>
<dbReference type="PROSITE" id="PS51462">
    <property type="entry name" value="NUDIX"/>
    <property type="match status" value="1"/>
</dbReference>
<evidence type="ECO:0000313" key="2">
    <source>
        <dbReference type="EMBL" id="ATY70232.1"/>
    </source>
</evidence>
<dbReference type="GO" id="GO:0000290">
    <property type="term" value="P:deadenylation-dependent decapping of nuclear-transcribed mRNA"/>
    <property type="evidence" value="ECO:0007669"/>
    <property type="project" value="TreeGrafter"/>
</dbReference>
<dbReference type="Pfam" id="PF00293">
    <property type="entry name" value="NUDIX"/>
    <property type="match status" value="1"/>
</dbReference>
<reference evidence="2" key="1">
    <citation type="journal article" date="2021" name="Virus">
        <title>The discovery, distribution and diversity of DNA viruses associated with Drosophila melanogaster in Europe.</title>
        <authorList>
            <person name="Wallace M.A."/>
            <person name="Coffman K.A."/>
            <person name="Gilbert C."/>
            <person name="Ravindran S."/>
            <person name="Albery G.F."/>
            <person name="Abbott J."/>
            <person name="Argyridou E."/>
            <person name="Bellosta P."/>
            <person name="Betancourt A.J."/>
            <person name="Colinet H."/>
            <person name="Eric K."/>
            <person name="Glaser-Schmitt A."/>
            <person name="Grath S."/>
            <person name="Jelic M."/>
            <person name="Kankare M."/>
            <person name="Kozeretska I."/>
            <person name="Loeschcke V."/>
            <person name="Montchamp-Moreau C."/>
            <person name="Ometto L."/>
            <person name="Onder B.S."/>
            <person name="Orengo D.J."/>
            <person name="Parsch J."/>
            <person name="Pascual M."/>
            <person name="Patenkovic A."/>
            <person name="Puerma E."/>
            <person name="Ritchie M.G."/>
            <person name="Rota-Stabelli O."/>
            <person name="Schou M.F."/>
            <person name="Serga S.V."/>
            <person name="Stamenkovic-Radak M."/>
            <person name="Tanaskovic M."/>
            <person name="Veselinovic M.S."/>
            <person name="Vieira J."/>
            <person name="Vieira C.P."/>
            <person name="Kapun M."/>
            <person name="Flatt T."/>
            <person name="Gonzalez J."/>
            <person name="Staubach F."/>
            <person name="Obbard D.J."/>
        </authorList>
    </citation>
    <scope>NUCLEOTIDE SEQUENCE</scope>
    <source>
        <strain evidence="2">DrosEU28 Tomelloso 2015</strain>
    </source>
</reference>
<accession>A0A2H4T2T2</accession>
<keyword evidence="3" id="KW-1185">Reference proteome</keyword>
<dbReference type="KEGG" id="vg:41701439"/>
<feature type="domain" description="Nudix hydrolase" evidence="1">
    <location>
        <begin position="89"/>
        <end position="220"/>
    </location>
</feature>
<dbReference type="InterPro" id="IPR036189">
    <property type="entry name" value="DCP2_BoxA_sf"/>
</dbReference>
<dbReference type="SUPFAM" id="SSF55811">
    <property type="entry name" value="Nudix"/>
    <property type="match status" value="1"/>
</dbReference>
<dbReference type="EMBL" id="KY457233">
    <property type="protein sequence ID" value="ATY70232.1"/>
    <property type="molecule type" value="Genomic_DNA"/>
</dbReference>